<proteinExistence type="predicted"/>
<dbReference type="OrthoDB" id="9975758at2759"/>
<sequence>MSLSRTPSLPHFRLPTNLIESTSVPKSTFQAPLQDLFEGEWYMIRSSCSFWKDKRNVRLKYTSASSHIDDRASYQTVTSDAIKCMDGRDTPSDSETGIFTWQGKGLLRVASARWEVLCFTSRPNTGDWMLVYTHKSIFTSPSVNLMCRNKVGISSSDLSHIEYWLRGVSDGRFQQEVNAMVDIIQQ</sequence>
<dbReference type="EMBL" id="MU006787">
    <property type="protein sequence ID" value="KAF2639262.1"/>
    <property type="molecule type" value="Genomic_DNA"/>
</dbReference>
<dbReference type="Proteomes" id="UP000799753">
    <property type="component" value="Unassembled WGS sequence"/>
</dbReference>
<protein>
    <recommendedName>
        <fullName evidence="3">Calycin-like protein</fullName>
    </recommendedName>
</protein>
<organism evidence="1 2">
    <name type="scientific">Massarina eburnea CBS 473.64</name>
    <dbReference type="NCBI Taxonomy" id="1395130"/>
    <lineage>
        <taxon>Eukaryota</taxon>
        <taxon>Fungi</taxon>
        <taxon>Dikarya</taxon>
        <taxon>Ascomycota</taxon>
        <taxon>Pezizomycotina</taxon>
        <taxon>Dothideomycetes</taxon>
        <taxon>Pleosporomycetidae</taxon>
        <taxon>Pleosporales</taxon>
        <taxon>Massarineae</taxon>
        <taxon>Massarinaceae</taxon>
        <taxon>Massarina</taxon>
    </lineage>
</organism>
<evidence type="ECO:0000313" key="1">
    <source>
        <dbReference type="EMBL" id="KAF2639262.1"/>
    </source>
</evidence>
<gene>
    <name evidence="1" type="ORF">P280DRAFT_454449</name>
</gene>
<keyword evidence="2" id="KW-1185">Reference proteome</keyword>
<evidence type="ECO:0008006" key="3">
    <source>
        <dbReference type="Google" id="ProtNLM"/>
    </source>
</evidence>
<accession>A0A6A6RW70</accession>
<reference evidence="1" key="1">
    <citation type="journal article" date="2020" name="Stud. Mycol.">
        <title>101 Dothideomycetes genomes: a test case for predicting lifestyles and emergence of pathogens.</title>
        <authorList>
            <person name="Haridas S."/>
            <person name="Albert R."/>
            <person name="Binder M."/>
            <person name="Bloem J."/>
            <person name="Labutti K."/>
            <person name="Salamov A."/>
            <person name="Andreopoulos B."/>
            <person name="Baker S."/>
            <person name="Barry K."/>
            <person name="Bills G."/>
            <person name="Bluhm B."/>
            <person name="Cannon C."/>
            <person name="Castanera R."/>
            <person name="Culley D."/>
            <person name="Daum C."/>
            <person name="Ezra D."/>
            <person name="Gonzalez J."/>
            <person name="Henrissat B."/>
            <person name="Kuo A."/>
            <person name="Liang C."/>
            <person name="Lipzen A."/>
            <person name="Lutzoni F."/>
            <person name="Magnuson J."/>
            <person name="Mondo S."/>
            <person name="Nolan M."/>
            <person name="Ohm R."/>
            <person name="Pangilinan J."/>
            <person name="Park H.-J."/>
            <person name="Ramirez L."/>
            <person name="Alfaro M."/>
            <person name="Sun H."/>
            <person name="Tritt A."/>
            <person name="Yoshinaga Y."/>
            <person name="Zwiers L.-H."/>
            <person name="Turgeon B."/>
            <person name="Goodwin S."/>
            <person name="Spatafora J."/>
            <person name="Crous P."/>
            <person name="Grigoriev I."/>
        </authorList>
    </citation>
    <scope>NUCLEOTIDE SEQUENCE</scope>
    <source>
        <strain evidence="1">CBS 473.64</strain>
    </source>
</reference>
<name>A0A6A6RW70_9PLEO</name>
<evidence type="ECO:0000313" key="2">
    <source>
        <dbReference type="Proteomes" id="UP000799753"/>
    </source>
</evidence>
<dbReference type="AlphaFoldDB" id="A0A6A6RW70"/>